<protein>
    <submittedName>
        <fullName evidence="2">Nuclear transport factor 2 family protein</fullName>
    </submittedName>
</protein>
<keyword evidence="3" id="KW-1185">Reference proteome</keyword>
<dbReference type="InterPro" id="IPR008317">
    <property type="entry name" value="UCP030561"/>
</dbReference>
<dbReference type="Pfam" id="PF12680">
    <property type="entry name" value="SnoaL_2"/>
    <property type="match status" value="1"/>
</dbReference>
<organism evidence="2 3">
    <name type="scientific">Kiloniella antarctica</name>
    <dbReference type="NCBI Taxonomy" id="1550907"/>
    <lineage>
        <taxon>Bacteria</taxon>
        <taxon>Pseudomonadati</taxon>
        <taxon>Pseudomonadota</taxon>
        <taxon>Alphaproteobacteria</taxon>
        <taxon>Rhodospirillales</taxon>
        <taxon>Kiloniellaceae</taxon>
        <taxon>Kiloniella</taxon>
    </lineage>
</organism>
<sequence>MLTPVQVVENQLIAYNNHDIEAFCACFSDDVKVELLIEGELLFEGMEAFRATYAERFSNPGLHAKLINRIAQGRVVIDEEEVTGLPDFEVLYVVAIYEIEGGLIQKVRFERV</sequence>
<dbReference type="Proteomes" id="UP001597294">
    <property type="component" value="Unassembled WGS sequence"/>
</dbReference>
<name>A0ABW5BS34_9PROT</name>
<dbReference type="EMBL" id="JBHUII010000013">
    <property type="protein sequence ID" value="MFD2207730.1"/>
    <property type="molecule type" value="Genomic_DNA"/>
</dbReference>
<comment type="caution">
    <text evidence="2">The sequence shown here is derived from an EMBL/GenBank/DDBJ whole genome shotgun (WGS) entry which is preliminary data.</text>
</comment>
<evidence type="ECO:0000313" key="2">
    <source>
        <dbReference type="EMBL" id="MFD2207730.1"/>
    </source>
</evidence>
<proteinExistence type="predicted"/>
<dbReference type="Gene3D" id="3.10.450.50">
    <property type="match status" value="1"/>
</dbReference>
<dbReference type="PIRSF" id="PIRSF030561">
    <property type="entry name" value="UCP030561"/>
    <property type="match status" value="1"/>
</dbReference>
<reference evidence="3" key="1">
    <citation type="journal article" date="2019" name="Int. J. Syst. Evol. Microbiol.">
        <title>The Global Catalogue of Microorganisms (GCM) 10K type strain sequencing project: providing services to taxonomists for standard genome sequencing and annotation.</title>
        <authorList>
            <consortium name="The Broad Institute Genomics Platform"/>
            <consortium name="The Broad Institute Genome Sequencing Center for Infectious Disease"/>
            <person name="Wu L."/>
            <person name="Ma J."/>
        </authorList>
    </citation>
    <scope>NUCLEOTIDE SEQUENCE [LARGE SCALE GENOMIC DNA]</scope>
    <source>
        <strain evidence="3">CGMCC 4.7192</strain>
    </source>
</reference>
<evidence type="ECO:0000313" key="3">
    <source>
        <dbReference type="Proteomes" id="UP001597294"/>
    </source>
</evidence>
<gene>
    <name evidence="2" type="ORF">ACFSKO_19110</name>
</gene>
<dbReference type="RefSeq" id="WP_380254669.1">
    <property type="nucleotide sequence ID" value="NZ_JBHUII010000013.1"/>
</dbReference>
<feature type="domain" description="SnoaL-like" evidence="1">
    <location>
        <begin position="13"/>
        <end position="105"/>
    </location>
</feature>
<evidence type="ECO:0000259" key="1">
    <source>
        <dbReference type="Pfam" id="PF12680"/>
    </source>
</evidence>
<accession>A0ABW5BS34</accession>
<dbReference type="InterPro" id="IPR032710">
    <property type="entry name" value="NTF2-like_dom_sf"/>
</dbReference>
<dbReference type="InterPro" id="IPR037401">
    <property type="entry name" value="SnoaL-like"/>
</dbReference>
<dbReference type="SUPFAM" id="SSF54427">
    <property type="entry name" value="NTF2-like"/>
    <property type="match status" value="1"/>
</dbReference>